<dbReference type="EMBL" id="MU856948">
    <property type="protein sequence ID" value="KAK4153189.1"/>
    <property type="molecule type" value="Genomic_DNA"/>
</dbReference>
<accession>A0AAN6ZWY7</accession>
<reference evidence="2" key="1">
    <citation type="journal article" date="2023" name="Mol. Phylogenet. Evol.">
        <title>Genome-scale phylogeny and comparative genomics of the fungal order Sordariales.</title>
        <authorList>
            <person name="Hensen N."/>
            <person name="Bonometti L."/>
            <person name="Westerberg I."/>
            <person name="Brannstrom I.O."/>
            <person name="Guillou S."/>
            <person name="Cros-Aarteil S."/>
            <person name="Calhoun S."/>
            <person name="Haridas S."/>
            <person name="Kuo A."/>
            <person name="Mondo S."/>
            <person name="Pangilinan J."/>
            <person name="Riley R."/>
            <person name="LaButti K."/>
            <person name="Andreopoulos B."/>
            <person name="Lipzen A."/>
            <person name="Chen C."/>
            <person name="Yan M."/>
            <person name="Daum C."/>
            <person name="Ng V."/>
            <person name="Clum A."/>
            <person name="Steindorff A."/>
            <person name="Ohm R.A."/>
            <person name="Martin F."/>
            <person name="Silar P."/>
            <person name="Natvig D.O."/>
            <person name="Lalanne C."/>
            <person name="Gautier V."/>
            <person name="Ament-Velasquez S.L."/>
            <person name="Kruys A."/>
            <person name="Hutchinson M.I."/>
            <person name="Powell A.J."/>
            <person name="Barry K."/>
            <person name="Miller A.N."/>
            <person name="Grigoriev I.V."/>
            <person name="Debuchy R."/>
            <person name="Gladieux P."/>
            <person name="Hiltunen Thoren M."/>
            <person name="Johannesson H."/>
        </authorList>
    </citation>
    <scope>NUCLEOTIDE SEQUENCE</scope>
    <source>
        <strain evidence="2">CBS 538.74</strain>
    </source>
</reference>
<evidence type="ECO:0000313" key="2">
    <source>
        <dbReference type="EMBL" id="KAK4153189.1"/>
    </source>
</evidence>
<sequence>MNSSRSSQRRSPGVDPGALPPAPPNVPPRSMSPAVGVGTNRPVAPRTSTSSRSIQPTSASGSGSRNDGTRRANVNPSSTAGFMHHQFRPTRVSRPAGVPPRSLPPLISHPCYRRFPALVFFQLSPL</sequence>
<organism evidence="2 3">
    <name type="scientific">Chaetomidium leptoderma</name>
    <dbReference type="NCBI Taxonomy" id="669021"/>
    <lineage>
        <taxon>Eukaryota</taxon>
        <taxon>Fungi</taxon>
        <taxon>Dikarya</taxon>
        <taxon>Ascomycota</taxon>
        <taxon>Pezizomycotina</taxon>
        <taxon>Sordariomycetes</taxon>
        <taxon>Sordariomycetidae</taxon>
        <taxon>Sordariales</taxon>
        <taxon>Chaetomiaceae</taxon>
        <taxon>Chaetomidium</taxon>
    </lineage>
</organism>
<feature type="compositionally biased region" description="Polar residues" evidence="1">
    <location>
        <begin position="1"/>
        <end position="10"/>
    </location>
</feature>
<feature type="compositionally biased region" description="Polar residues" evidence="1">
    <location>
        <begin position="46"/>
        <end position="80"/>
    </location>
</feature>
<feature type="compositionally biased region" description="Pro residues" evidence="1">
    <location>
        <begin position="18"/>
        <end position="27"/>
    </location>
</feature>
<proteinExistence type="predicted"/>
<evidence type="ECO:0000256" key="1">
    <source>
        <dbReference type="SAM" id="MobiDB-lite"/>
    </source>
</evidence>
<name>A0AAN6ZWY7_9PEZI</name>
<reference evidence="2" key="2">
    <citation type="submission" date="2023-05" db="EMBL/GenBank/DDBJ databases">
        <authorList>
            <consortium name="Lawrence Berkeley National Laboratory"/>
            <person name="Steindorff A."/>
            <person name="Hensen N."/>
            <person name="Bonometti L."/>
            <person name="Westerberg I."/>
            <person name="Brannstrom I.O."/>
            <person name="Guillou S."/>
            <person name="Cros-Aarteil S."/>
            <person name="Calhoun S."/>
            <person name="Haridas S."/>
            <person name="Kuo A."/>
            <person name="Mondo S."/>
            <person name="Pangilinan J."/>
            <person name="Riley R."/>
            <person name="Labutti K."/>
            <person name="Andreopoulos B."/>
            <person name="Lipzen A."/>
            <person name="Chen C."/>
            <person name="Yanf M."/>
            <person name="Daum C."/>
            <person name="Ng V."/>
            <person name="Clum A."/>
            <person name="Ohm R."/>
            <person name="Martin F."/>
            <person name="Silar P."/>
            <person name="Natvig D."/>
            <person name="Lalanne C."/>
            <person name="Gautier V."/>
            <person name="Ament-Velasquez S.L."/>
            <person name="Kruys A."/>
            <person name="Hutchinson M.I."/>
            <person name="Powell A.J."/>
            <person name="Barry K."/>
            <person name="Miller A.N."/>
            <person name="Grigoriev I.V."/>
            <person name="Debuchy R."/>
            <person name="Gladieux P."/>
            <person name="Thoren M.H."/>
            <person name="Johannesson H."/>
        </authorList>
    </citation>
    <scope>NUCLEOTIDE SEQUENCE</scope>
    <source>
        <strain evidence="2">CBS 538.74</strain>
    </source>
</reference>
<protein>
    <submittedName>
        <fullName evidence="2">Uncharacterized protein</fullName>
    </submittedName>
</protein>
<dbReference type="AlphaFoldDB" id="A0AAN6ZWY7"/>
<feature type="region of interest" description="Disordered" evidence="1">
    <location>
        <begin position="1"/>
        <end position="98"/>
    </location>
</feature>
<dbReference type="Proteomes" id="UP001302745">
    <property type="component" value="Unassembled WGS sequence"/>
</dbReference>
<keyword evidence="3" id="KW-1185">Reference proteome</keyword>
<comment type="caution">
    <text evidence="2">The sequence shown here is derived from an EMBL/GenBank/DDBJ whole genome shotgun (WGS) entry which is preliminary data.</text>
</comment>
<gene>
    <name evidence="2" type="ORF">C8A00DRAFT_15579</name>
</gene>
<evidence type="ECO:0000313" key="3">
    <source>
        <dbReference type="Proteomes" id="UP001302745"/>
    </source>
</evidence>